<dbReference type="EMBL" id="JAAYYV010000159">
    <property type="protein sequence ID" value="NLF53939.1"/>
    <property type="molecule type" value="Genomic_DNA"/>
</dbReference>
<sequence>MPALRTLPLMVLLGLTLAGNPTSASAALEESLAADSAASSVGRPSLLAATPLDDATLDGQRGGFAAPGGLQMSFGIERAVFVNGVLESTTHLRLSDLGQVVASLPPGARFAVVQNGPGNAIATALPGDALGTLVQNSLNDQTLQVVSTIDISVNSAELLRGMRLDMSLQDALNRSSLAR</sequence>
<feature type="chain" id="PRO_5030744347" evidence="1">
    <location>
        <begin position="27"/>
        <end position="179"/>
    </location>
</feature>
<evidence type="ECO:0000313" key="3">
    <source>
        <dbReference type="Proteomes" id="UP000536534"/>
    </source>
</evidence>
<accession>A0A7X7R7W7</accession>
<name>A0A7X7R7W7_9RHOO</name>
<protein>
    <submittedName>
        <fullName evidence="2">Uncharacterized protein</fullName>
    </submittedName>
</protein>
<proteinExistence type="predicted"/>
<feature type="signal peptide" evidence="1">
    <location>
        <begin position="1"/>
        <end position="26"/>
    </location>
</feature>
<dbReference type="AlphaFoldDB" id="A0A7X7R7W7"/>
<evidence type="ECO:0000256" key="1">
    <source>
        <dbReference type="SAM" id="SignalP"/>
    </source>
</evidence>
<evidence type="ECO:0000313" key="2">
    <source>
        <dbReference type="EMBL" id="NLF53939.1"/>
    </source>
</evidence>
<organism evidence="2 3">
    <name type="scientific">Thauera phenolivorans</name>
    <dbReference type="NCBI Taxonomy" id="1792543"/>
    <lineage>
        <taxon>Bacteria</taxon>
        <taxon>Pseudomonadati</taxon>
        <taxon>Pseudomonadota</taxon>
        <taxon>Betaproteobacteria</taxon>
        <taxon>Rhodocyclales</taxon>
        <taxon>Zoogloeaceae</taxon>
        <taxon>Thauera</taxon>
    </lineage>
</organism>
<gene>
    <name evidence="2" type="ORF">GX576_06005</name>
</gene>
<dbReference type="Proteomes" id="UP000536534">
    <property type="component" value="Unassembled WGS sequence"/>
</dbReference>
<dbReference type="RefSeq" id="WP_158014335.1">
    <property type="nucleotide sequence ID" value="NZ_MBFM01000001.1"/>
</dbReference>
<reference evidence="2 3" key="1">
    <citation type="journal article" date="2020" name="Biotechnol. Biofuels">
        <title>New insights from the biogas microbiome by comprehensive genome-resolved metagenomics of nearly 1600 species originating from multiple anaerobic digesters.</title>
        <authorList>
            <person name="Campanaro S."/>
            <person name="Treu L."/>
            <person name="Rodriguez-R L.M."/>
            <person name="Kovalovszki A."/>
            <person name="Ziels R.M."/>
            <person name="Maus I."/>
            <person name="Zhu X."/>
            <person name="Kougias P.G."/>
            <person name="Basile A."/>
            <person name="Luo G."/>
            <person name="Schluter A."/>
            <person name="Konstantinidis K.T."/>
            <person name="Angelidaki I."/>
        </authorList>
    </citation>
    <scope>NUCLEOTIDE SEQUENCE [LARGE SCALE GENOMIC DNA]</scope>
    <source>
        <strain evidence="2">AS06rmzACSIP_256</strain>
    </source>
</reference>
<comment type="caution">
    <text evidence="2">The sequence shown here is derived from an EMBL/GenBank/DDBJ whole genome shotgun (WGS) entry which is preliminary data.</text>
</comment>
<dbReference type="OrthoDB" id="5956306at2"/>
<keyword evidence="1" id="KW-0732">Signal</keyword>